<comment type="caution">
    <text evidence="7">The sequence shown here is derived from an EMBL/GenBank/DDBJ whole genome shotgun (WGS) entry which is preliminary data.</text>
</comment>
<dbReference type="PROSITE" id="PS50102">
    <property type="entry name" value="RRM"/>
    <property type="match status" value="1"/>
</dbReference>
<dbReference type="Gene3D" id="3.30.70.330">
    <property type="match status" value="1"/>
</dbReference>
<dbReference type="PANTHER" id="PTHR21245">
    <property type="entry name" value="HETEROGENEOUS NUCLEAR RIBONUCLEOPROTEIN"/>
    <property type="match status" value="1"/>
</dbReference>
<dbReference type="InterPro" id="IPR012677">
    <property type="entry name" value="Nucleotide-bd_a/b_plait_sf"/>
</dbReference>
<dbReference type="Pfam" id="PF00076">
    <property type="entry name" value="RRM_1"/>
    <property type="match status" value="1"/>
</dbReference>
<evidence type="ECO:0000256" key="2">
    <source>
        <dbReference type="ARBA" id="ARBA00022884"/>
    </source>
</evidence>
<evidence type="ECO:0000256" key="3">
    <source>
        <dbReference type="ARBA" id="ARBA00030780"/>
    </source>
</evidence>
<reference evidence="7 8" key="1">
    <citation type="journal article" date="2021" name="Elife">
        <title>Chloroplast acquisition without the gene transfer in kleptoplastic sea slugs, Plakobranchus ocellatus.</title>
        <authorList>
            <person name="Maeda T."/>
            <person name="Takahashi S."/>
            <person name="Yoshida T."/>
            <person name="Shimamura S."/>
            <person name="Takaki Y."/>
            <person name="Nagai Y."/>
            <person name="Toyoda A."/>
            <person name="Suzuki Y."/>
            <person name="Arimoto A."/>
            <person name="Ishii H."/>
            <person name="Satoh N."/>
            <person name="Nishiyama T."/>
            <person name="Hasebe M."/>
            <person name="Maruyama T."/>
            <person name="Minagawa J."/>
            <person name="Obokata J."/>
            <person name="Shigenobu S."/>
        </authorList>
    </citation>
    <scope>NUCLEOTIDE SEQUENCE [LARGE SCALE GENOMIC DNA]</scope>
</reference>
<dbReference type="Proteomes" id="UP000762676">
    <property type="component" value="Unassembled WGS sequence"/>
</dbReference>
<feature type="region of interest" description="Disordered" evidence="5">
    <location>
        <begin position="1"/>
        <end position="34"/>
    </location>
</feature>
<keyword evidence="8" id="KW-1185">Reference proteome</keyword>
<dbReference type="InterPro" id="IPR000504">
    <property type="entry name" value="RRM_dom"/>
</dbReference>
<evidence type="ECO:0000256" key="5">
    <source>
        <dbReference type="SAM" id="MobiDB-lite"/>
    </source>
</evidence>
<name>A0AAV4EPR6_9GAST</name>
<dbReference type="EMBL" id="BMAT01000247">
    <property type="protein sequence ID" value="GFR62610.1"/>
    <property type="molecule type" value="Genomic_DNA"/>
</dbReference>
<organism evidence="7 8">
    <name type="scientific">Elysia marginata</name>
    <dbReference type="NCBI Taxonomy" id="1093978"/>
    <lineage>
        <taxon>Eukaryota</taxon>
        <taxon>Metazoa</taxon>
        <taxon>Spiralia</taxon>
        <taxon>Lophotrochozoa</taxon>
        <taxon>Mollusca</taxon>
        <taxon>Gastropoda</taxon>
        <taxon>Heterobranchia</taxon>
        <taxon>Euthyneura</taxon>
        <taxon>Panpulmonata</taxon>
        <taxon>Sacoglossa</taxon>
        <taxon>Placobranchoidea</taxon>
        <taxon>Plakobranchidae</taxon>
        <taxon>Elysia</taxon>
    </lineage>
</organism>
<evidence type="ECO:0000256" key="4">
    <source>
        <dbReference type="PROSITE-ProRule" id="PRU00176"/>
    </source>
</evidence>
<sequence>MAESESRPPKKSSTHLSEVGGSMQVPDDPFGESDDDKRLWIGNLDSNVTEYAILKLVQKFGSIRKMDFIYHKAGPDKGKSKGYCFVSFHEWKTAEKARKTLDGKFVLYRPMYVKWARSSKERDDFLKVSVKPSCGPIDAAEATSSLALASSSSLSSSSLSKGAKSQAHSTHGGDSFIGLGGGELETASTSAKIQAIEAKLRLMEQTQKDFGVDATIKAPPGYVPLSTSHKKHGGYGNNSTSRPTPYRRSQPSNSRPKSRRR</sequence>
<dbReference type="InterPro" id="IPR035979">
    <property type="entry name" value="RBD_domain_sf"/>
</dbReference>
<feature type="region of interest" description="Disordered" evidence="5">
    <location>
        <begin position="216"/>
        <end position="261"/>
    </location>
</feature>
<dbReference type="InterPro" id="IPR039157">
    <property type="entry name" value="RBM18_RRM"/>
</dbReference>
<accession>A0AAV4EPR6</accession>
<gene>
    <name evidence="7" type="ORF">ElyMa_000135200</name>
</gene>
<protein>
    <recommendedName>
        <fullName evidence="1">Probable RNA-binding protein 18</fullName>
    </recommendedName>
    <alternativeName>
        <fullName evidence="3">RNA-binding motif protein 18</fullName>
    </alternativeName>
</protein>
<feature type="domain" description="RRM" evidence="6">
    <location>
        <begin position="37"/>
        <end position="118"/>
    </location>
</feature>
<dbReference type="AlphaFoldDB" id="A0AAV4EPR6"/>
<proteinExistence type="predicted"/>
<dbReference type="SUPFAM" id="SSF54928">
    <property type="entry name" value="RNA-binding domain, RBD"/>
    <property type="match status" value="1"/>
</dbReference>
<evidence type="ECO:0000313" key="8">
    <source>
        <dbReference type="Proteomes" id="UP000762676"/>
    </source>
</evidence>
<dbReference type="GO" id="GO:0003723">
    <property type="term" value="F:RNA binding"/>
    <property type="evidence" value="ECO:0007669"/>
    <property type="project" value="UniProtKB-UniRule"/>
</dbReference>
<dbReference type="CDD" id="cd12355">
    <property type="entry name" value="RRM_RBM18"/>
    <property type="match status" value="1"/>
</dbReference>
<evidence type="ECO:0000256" key="1">
    <source>
        <dbReference type="ARBA" id="ARBA00021141"/>
    </source>
</evidence>
<feature type="compositionally biased region" description="Polar residues" evidence="5">
    <location>
        <begin position="237"/>
        <end position="255"/>
    </location>
</feature>
<dbReference type="SMART" id="SM00360">
    <property type="entry name" value="RRM"/>
    <property type="match status" value="1"/>
</dbReference>
<keyword evidence="2 4" id="KW-0694">RNA-binding</keyword>
<evidence type="ECO:0000313" key="7">
    <source>
        <dbReference type="EMBL" id="GFR62610.1"/>
    </source>
</evidence>
<evidence type="ECO:0000259" key="6">
    <source>
        <dbReference type="PROSITE" id="PS50102"/>
    </source>
</evidence>